<feature type="transmembrane region" description="Helical" evidence="6">
    <location>
        <begin position="363"/>
        <end position="385"/>
    </location>
</feature>
<feature type="transmembrane region" description="Helical" evidence="6">
    <location>
        <begin position="102"/>
        <end position="128"/>
    </location>
</feature>
<dbReference type="Gene3D" id="1.20.1250.20">
    <property type="entry name" value="MFS general substrate transporter like domains"/>
    <property type="match status" value="1"/>
</dbReference>
<dbReference type="SUPFAM" id="SSF103473">
    <property type="entry name" value="MFS general substrate transporter"/>
    <property type="match status" value="1"/>
</dbReference>
<sequence length="400" mass="41067">MSGLWRSRDFLVLLGVQTLSAFGDALTFAAVPLLMRTGAISITDLGWVRALSAVATLLTGIVAGVIADRFDRRTVLRICDLARFVLLGSIPLAWLAGPQPWLLFLVLPAAAVFAMVFQVTYVAVVPALVPADRIAEANGLLYGSYSVAYLAGPAVAGVLSQGAGPVAAIGLDAVSFLLSAVGLLLIRIRRPATEGTERGLGAGVRFIRRHPVMLPLTVLLAVLIFFTSSLNDVVVYHLMRGLGQSDAVIGLVLTAGVLGSTLAAAAVAPLRRRAGFGATWIGAFGLCGLLVAGIGLASNVPLIAVLAAAVTLCTGIAGISSVSLRQEVTPGHLLGRVTAAFWTLQLVLAPAGDAALTFSAKQLGVPLTLGVAGAAVTITALAALFTPIRRRAATPPPPPA</sequence>
<name>A0A9W6KPC1_9ACTN</name>
<feature type="transmembrane region" description="Helical" evidence="6">
    <location>
        <begin position="275"/>
        <end position="296"/>
    </location>
</feature>
<reference evidence="7" key="2">
    <citation type="submission" date="2023-01" db="EMBL/GenBank/DDBJ databases">
        <authorList>
            <person name="Sun Q."/>
            <person name="Evtushenko L."/>
        </authorList>
    </citation>
    <scope>NUCLEOTIDE SEQUENCE</scope>
    <source>
        <strain evidence="7">VKM Ac-1321</strain>
    </source>
</reference>
<evidence type="ECO:0000256" key="1">
    <source>
        <dbReference type="ARBA" id="ARBA00004651"/>
    </source>
</evidence>
<keyword evidence="4 6" id="KW-1133">Transmembrane helix</keyword>
<dbReference type="CDD" id="cd06173">
    <property type="entry name" value="MFS_MefA_like"/>
    <property type="match status" value="1"/>
</dbReference>
<dbReference type="RefSeq" id="WP_261960185.1">
    <property type="nucleotide sequence ID" value="NZ_BAAAXA010000001.1"/>
</dbReference>
<evidence type="ECO:0000256" key="2">
    <source>
        <dbReference type="ARBA" id="ARBA00022475"/>
    </source>
</evidence>
<feature type="transmembrane region" description="Helical" evidence="6">
    <location>
        <begin position="333"/>
        <end position="351"/>
    </location>
</feature>
<dbReference type="Proteomes" id="UP001143480">
    <property type="component" value="Unassembled WGS sequence"/>
</dbReference>
<keyword evidence="5 6" id="KW-0472">Membrane</keyword>
<dbReference type="PANTHER" id="PTHR23513">
    <property type="entry name" value="INTEGRAL MEMBRANE EFFLUX PROTEIN-RELATED"/>
    <property type="match status" value="1"/>
</dbReference>
<reference evidence="7" key="1">
    <citation type="journal article" date="2014" name="Int. J. Syst. Evol. Microbiol.">
        <title>Complete genome sequence of Corynebacterium casei LMG S-19264T (=DSM 44701T), isolated from a smear-ripened cheese.</title>
        <authorList>
            <consortium name="US DOE Joint Genome Institute (JGI-PGF)"/>
            <person name="Walter F."/>
            <person name="Albersmeier A."/>
            <person name="Kalinowski J."/>
            <person name="Ruckert C."/>
        </authorList>
    </citation>
    <scope>NUCLEOTIDE SEQUENCE</scope>
    <source>
        <strain evidence="7">VKM Ac-1321</strain>
    </source>
</reference>
<feature type="transmembrane region" description="Helical" evidence="6">
    <location>
        <begin position="140"/>
        <end position="160"/>
    </location>
</feature>
<comment type="subcellular location">
    <subcellularLocation>
        <location evidence="1">Cell membrane</location>
        <topology evidence="1">Multi-pass membrane protein</topology>
    </subcellularLocation>
</comment>
<evidence type="ECO:0000256" key="5">
    <source>
        <dbReference type="ARBA" id="ARBA00023136"/>
    </source>
</evidence>
<evidence type="ECO:0000256" key="3">
    <source>
        <dbReference type="ARBA" id="ARBA00022692"/>
    </source>
</evidence>
<dbReference type="InterPro" id="IPR036259">
    <property type="entry name" value="MFS_trans_sf"/>
</dbReference>
<feature type="transmembrane region" description="Helical" evidence="6">
    <location>
        <begin position="302"/>
        <end position="321"/>
    </location>
</feature>
<dbReference type="GO" id="GO:0005886">
    <property type="term" value="C:plasma membrane"/>
    <property type="evidence" value="ECO:0007669"/>
    <property type="project" value="UniProtKB-SubCell"/>
</dbReference>
<feature type="transmembrane region" description="Helical" evidence="6">
    <location>
        <begin position="78"/>
        <end position="96"/>
    </location>
</feature>
<evidence type="ECO:0000313" key="7">
    <source>
        <dbReference type="EMBL" id="GLL03860.1"/>
    </source>
</evidence>
<dbReference type="AlphaFoldDB" id="A0A9W6KPC1"/>
<evidence type="ECO:0000256" key="6">
    <source>
        <dbReference type="SAM" id="Phobius"/>
    </source>
</evidence>
<evidence type="ECO:0000313" key="8">
    <source>
        <dbReference type="Proteomes" id="UP001143480"/>
    </source>
</evidence>
<evidence type="ECO:0000256" key="4">
    <source>
        <dbReference type="ARBA" id="ARBA00022989"/>
    </source>
</evidence>
<accession>A0A9W6KPC1</accession>
<comment type="caution">
    <text evidence="7">The sequence shown here is derived from an EMBL/GenBank/DDBJ whole genome shotgun (WGS) entry which is preliminary data.</text>
</comment>
<dbReference type="EMBL" id="BSFP01000038">
    <property type="protein sequence ID" value="GLL03860.1"/>
    <property type="molecule type" value="Genomic_DNA"/>
</dbReference>
<keyword evidence="3 6" id="KW-0812">Transmembrane</keyword>
<protein>
    <submittedName>
        <fullName evidence="7">MFS transporter</fullName>
    </submittedName>
</protein>
<feature type="transmembrane region" description="Helical" evidence="6">
    <location>
        <begin position="207"/>
        <end position="227"/>
    </location>
</feature>
<dbReference type="PANTHER" id="PTHR23513:SF6">
    <property type="entry name" value="MAJOR FACILITATOR SUPERFAMILY ASSOCIATED DOMAIN-CONTAINING PROTEIN"/>
    <property type="match status" value="1"/>
</dbReference>
<feature type="transmembrane region" description="Helical" evidence="6">
    <location>
        <begin position="247"/>
        <end position="268"/>
    </location>
</feature>
<dbReference type="GO" id="GO:0022857">
    <property type="term" value="F:transmembrane transporter activity"/>
    <property type="evidence" value="ECO:0007669"/>
    <property type="project" value="InterPro"/>
</dbReference>
<feature type="transmembrane region" description="Helical" evidence="6">
    <location>
        <begin position="166"/>
        <end position="186"/>
    </location>
</feature>
<feature type="transmembrane region" description="Helical" evidence="6">
    <location>
        <begin position="45"/>
        <end position="66"/>
    </location>
</feature>
<dbReference type="InterPro" id="IPR011701">
    <property type="entry name" value="MFS"/>
</dbReference>
<dbReference type="Pfam" id="PF07690">
    <property type="entry name" value="MFS_1"/>
    <property type="match status" value="1"/>
</dbReference>
<keyword evidence="2" id="KW-1003">Cell membrane</keyword>
<organism evidence="7 8">
    <name type="scientific">Dactylosporangium matsuzakiense</name>
    <dbReference type="NCBI Taxonomy" id="53360"/>
    <lineage>
        <taxon>Bacteria</taxon>
        <taxon>Bacillati</taxon>
        <taxon>Actinomycetota</taxon>
        <taxon>Actinomycetes</taxon>
        <taxon>Micromonosporales</taxon>
        <taxon>Micromonosporaceae</taxon>
        <taxon>Dactylosporangium</taxon>
    </lineage>
</organism>
<proteinExistence type="predicted"/>
<gene>
    <name evidence="7" type="ORF">GCM10017581_056060</name>
</gene>
<keyword evidence="8" id="KW-1185">Reference proteome</keyword>